<proteinExistence type="predicted"/>
<organism evidence="3 4">
    <name type="scientific">Mycena rosella</name>
    <name type="common">Pink bonnet</name>
    <name type="synonym">Agaricus rosellus</name>
    <dbReference type="NCBI Taxonomy" id="1033263"/>
    <lineage>
        <taxon>Eukaryota</taxon>
        <taxon>Fungi</taxon>
        <taxon>Dikarya</taxon>
        <taxon>Basidiomycota</taxon>
        <taxon>Agaricomycotina</taxon>
        <taxon>Agaricomycetes</taxon>
        <taxon>Agaricomycetidae</taxon>
        <taxon>Agaricales</taxon>
        <taxon>Marasmiineae</taxon>
        <taxon>Mycenaceae</taxon>
        <taxon>Mycena</taxon>
    </lineage>
</organism>
<feature type="transmembrane region" description="Helical" evidence="2">
    <location>
        <begin position="58"/>
        <end position="84"/>
    </location>
</feature>
<comment type="caution">
    <text evidence="3">The sequence shown here is derived from an EMBL/GenBank/DDBJ whole genome shotgun (WGS) entry which is preliminary data.</text>
</comment>
<keyword evidence="2" id="KW-0472">Membrane</keyword>
<feature type="transmembrane region" description="Helical" evidence="2">
    <location>
        <begin position="6"/>
        <end position="37"/>
    </location>
</feature>
<gene>
    <name evidence="3" type="ORF">B0H17DRAFT_1182046</name>
</gene>
<dbReference type="EMBL" id="JARKIE010000119">
    <property type="protein sequence ID" value="KAJ7681361.1"/>
    <property type="molecule type" value="Genomic_DNA"/>
</dbReference>
<keyword evidence="2" id="KW-0812">Transmembrane</keyword>
<evidence type="ECO:0000313" key="4">
    <source>
        <dbReference type="Proteomes" id="UP001221757"/>
    </source>
</evidence>
<evidence type="ECO:0000313" key="3">
    <source>
        <dbReference type="EMBL" id="KAJ7681361.1"/>
    </source>
</evidence>
<evidence type="ECO:0000256" key="1">
    <source>
        <dbReference type="SAM" id="MobiDB-lite"/>
    </source>
</evidence>
<evidence type="ECO:0000256" key="2">
    <source>
        <dbReference type="SAM" id="Phobius"/>
    </source>
</evidence>
<reference evidence="3" key="1">
    <citation type="submission" date="2023-03" db="EMBL/GenBank/DDBJ databases">
        <title>Massive genome expansion in bonnet fungi (Mycena s.s.) driven by repeated elements and novel gene families across ecological guilds.</title>
        <authorList>
            <consortium name="Lawrence Berkeley National Laboratory"/>
            <person name="Harder C.B."/>
            <person name="Miyauchi S."/>
            <person name="Viragh M."/>
            <person name="Kuo A."/>
            <person name="Thoen E."/>
            <person name="Andreopoulos B."/>
            <person name="Lu D."/>
            <person name="Skrede I."/>
            <person name="Drula E."/>
            <person name="Henrissat B."/>
            <person name="Morin E."/>
            <person name="Kohler A."/>
            <person name="Barry K."/>
            <person name="LaButti K."/>
            <person name="Morin E."/>
            <person name="Salamov A."/>
            <person name="Lipzen A."/>
            <person name="Mereny Z."/>
            <person name="Hegedus B."/>
            <person name="Baldrian P."/>
            <person name="Stursova M."/>
            <person name="Weitz H."/>
            <person name="Taylor A."/>
            <person name="Grigoriev I.V."/>
            <person name="Nagy L.G."/>
            <person name="Martin F."/>
            <person name="Kauserud H."/>
        </authorList>
    </citation>
    <scope>NUCLEOTIDE SEQUENCE</scope>
    <source>
        <strain evidence="3">CBHHK067</strain>
    </source>
</reference>
<feature type="compositionally biased region" description="Pro residues" evidence="1">
    <location>
        <begin position="165"/>
        <end position="175"/>
    </location>
</feature>
<accession>A0AAD7D675</accession>
<protein>
    <submittedName>
        <fullName evidence="3">Uncharacterized protein</fullName>
    </submittedName>
</protein>
<keyword evidence="4" id="KW-1185">Reference proteome</keyword>
<dbReference type="AlphaFoldDB" id="A0AAD7D675"/>
<sequence length="283" mass="30820">MLALFILLICAVRMVSMIPLILTLGIAMPFVGVLVRYRANYTPKTMMKRVRRIEGQAGLYKGTVPFLIMGVLNMPMHLLFWLVYTAFYHLDGHPPRQGGFVASDYHQPVRLNLKVRVSRLILMFRAITTPHKLDALDTRGELLYLAAGVAAAAALELLLSPRARAPPPPRAAAPPEPHRIRPRAPPRARLQVVSARLTLQRQGPPAPEPANAPPAAAEDVMDFRTEAPLPYTGLADCACPRVVTHGACDGACGGTTATCVAPVLILVWEAHPDVSLRQGNLCI</sequence>
<name>A0AAD7D675_MYCRO</name>
<feature type="region of interest" description="Disordered" evidence="1">
    <location>
        <begin position="165"/>
        <end position="185"/>
    </location>
</feature>
<dbReference type="Proteomes" id="UP001221757">
    <property type="component" value="Unassembled WGS sequence"/>
</dbReference>
<keyword evidence="2" id="KW-1133">Transmembrane helix</keyword>